<feature type="repeat" description="TPR" evidence="1">
    <location>
        <begin position="84"/>
        <end position="117"/>
    </location>
</feature>
<name>A0A1I2UIW7_9FIRM</name>
<dbReference type="OrthoDB" id="9766710at2"/>
<accession>A0A1I2UIW7</accession>
<reference evidence="4" key="1">
    <citation type="submission" date="2016-10" db="EMBL/GenBank/DDBJ databases">
        <authorList>
            <person name="Varghese N."/>
            <person name="Submissions S."/>
        </authorList>
    </citation>
    <scope>NUCLEOTIDE SEQUENCE [LARGE SCALE GENOMIC DNA]</scope>
    <source>
        <strain evidence="4">DSM 17038</strain>
    </source>
</reference>
<evidence type="ECO:0000256" key="1">
    <source>
        <dbReference type="PROSITE-ProRule" id="PRU00339"/>
    </source>
</evidence>
<dbReference type="InterPro" id="IPR019734">
    <property type="entry name" value="TPR_rpt"/>
</dbReference>
<evidence type="ECO:0000313" key="3">
    <source>
        <dbReference type="EMBL" id="SFG75597.1"/>
    </source>
</evidence>
<gene>
    <name evidence="3" type="ORF">SAMN05660649_02578</name>
</gene>
<keyword evidence="2" id="KW-1133">Transmembrane helix</keyword>
<keyword evidence="4" id="KW-1185">Reference proteome</keyword>
<dbReference type="SMART" id="SM00028">
    <property type="entry name" value="TPR"/>
    <property type="match status" value="3"/>
</dbReference>
<dbReference type="SUPFAM" id="SSF48452">
    <property type="entry name" value="TPR-like"/>
    <property type="match status" value="1"/>
</dbReference>
<dbReference type="RefSeq" id="WP_092471787.1">
    <property type="nucleotide sequence ID" value="NZ_FOOX01000009.1"/>
</dbReference>
<feature type="transmembrane region" description="Helical" evidence="2">
    <location>
        <begin position="28"/>
        <end position="55"/>
    </location>
</feature>
<organism evidence="3 4">
    <name type="scientific">Desulfotruncus arcticus DSM 17038</name>
    <dbReference type="NCBI Taxonomy" id="1121424"/>
    <lineage>
        <taxon>Bacteria</taxon>
        <taxon>Bacillati</taxon>
        <taxon>Bacillota</taxon>
        <taxon>Clostridia</taxon>
        <taxon>Eubacteriales</taxon>
        <taxon>Desulfallaceae</taxon>
        <taxon>Desulfotruncus</taxon>
    </lineage>
</organism>
<proteinExistence type="predicted"/>
<dbReference type="InterPro" id="IPR011990">
    <property type="entry name" value="TPR-like_helical_dom_sf"/>
</dbReference>
<dbReference type="AlphaFoldDB" id="A0A1I2UIW7"/>
<feature type="transmembrane region" description="Helical" evidence="2">
    <location>
        <begin position="5"/>
        <end position="22"/>
    </location>
</feature>
<dbReference type="Pfam" id="PF14559">
    <property type="entry name" value="TPR_19"/>
    <property type="match status" value="1"/>
</dbReference>
<dbReference type="Pfam" id="PF13181">
    <property type="entry name" value="TPR_8"/>
    <property type="match status" value="1"/>
</dbReference>
<dbReference type="STRING" id="341036.SAMN05660649_02578"/>
<keyword evidence="2" id="KW-0472">Membrane</keyword>
<dbReference type="Gene3D" id="1.25.40.10">
    <property type="entry name" value="Tetratricopeptide repeat domain"/>
    <property type="match status" value="1"/>
</dbReference>
<evidence type="ECO:0000313" key="4">
    <source>
        <dbReference type="Proteomes" id="UP000199337"/>
    </source>
</evidence>
<evidence type="ECO:0000256" key="2">
    <source>
        <dbReference type="SAM" id="Phobius"/>
    </source>
</evidence>
<protein>
    <submittedName>
        <fullName evidence="3">Tetratricopeptide repeat-containing protein</fullName>
    </submittedName>
</protein>
<dbReference type="EMBL" id="FOOX01000009">
    <property type="protein sequence ID" value="SFG75597.1"/>
    <property type="molecule type" value="Genomic_DNA"/>
</dbReference>
<keyword evidence="2" id="KW-0812">Transmembrane</keyword>
<keyword evidence="1" id="KW-0802">TPR repeat</keyword>
<dbReference type="Proteomes" id="UP000199337">
    <property type="component" value="Unassembled WGS sequence"/>
</dbReference>
<sequence>MNKHIIFIITSVAVAGIAPMVFKDSSRSLVFLALVLVALWLQTYWRDILIQFFIARGQFAVRKGNRELLEASYRKIYRLSPTGFAGKMSAGVIYTLYGNWKQAETFFRQALYLKPGNLYICLNLAVVLIKSEQYIEARKMLYSLIFSYPRCVQAYLMMAEAYYRLGELYEAKKYLLVARILDQGNIEIKEFLLIIQQELEKAA</sequence>
<dbReference type="PROSITE" id="PS50005">
    <property type="entry name" value="TPR"/>
    <property type="match status" value="1"/>
</dbReference>